<organism evidence="2 3">
    <name type="scientific">Ganoderma sinense ZZ0214-1</name>
    <dbReference type="NCBI Taxonomy" id="1077348"/>
    <lineage>
        <taxon>Eukaryota</taxon>
        <taxon>Fungi</taxon>
        <taxon>Dikarya</taxon>
        <taxon>Basidiomycota</taxon>
        <taxon>Agaricomycotina</taxon>
        <taxon>Agaricomycetes</taxon>
        <taxon>Polyporales</taxon>
        <taxon>Polyporaceae</taxon>
        <taxon>Ganoderma</taxon>
    </lineage>
</organism>
<protein>
    <recommendedName>
        <fullName evidence="4">F-box domain-containing protein</fullName>
    </recommendedName>
</protein>
<reference evidence="2 3" key="1">
    <citation type="journal article" date="2015" name="Sci. Rep.">
        <title>Chromosome-level genome map provides insights into diverse defense mechanisms in the medicinal fungus Ganoderma sinense.</title>
        <authorList>
            <person name="Zhu Y."/>
            <person name="Xu J."/>
            <person name="Sun C."/>
            <person name="Zhou S."/>
            <person name="Xu H."/>
            <person name="Nelson D.R."/>
            <person name="Qian J."/>
            <person name="Song J."/>
            <person name="Luo H."/>
            <person name="Xiang L."/>
            <person name="Li Y."/>
            <person name="Xu Z."/>
            <person name="Ji A."/>
            <person name="Wang L."/>
            <person name="Lu S."/>
            <person name="Hayward A."/>
            <person name="Sun W."/>
            <person name="Li X."/>
            <person name="Schwartz D.C."/>
            <person name="Wang Y."/>
            <person name="Chen S."/>
        </authorList>
    </citation>
    <scope>NUCLEOTIDE SEQUENCE [LARGE SCALE GENOMIC DNA]</scope>
    <source>
        <strain evidence="2 3">ZZ0214-1</strain>
    </source>
</reference>
<proteinExistence type="predicted"/>
<evidence type="ECO:0000256" key="1">
    <source>
        <dbReference type="SAM" id="MobiDB-lite"/>
    </source>
</evidence>
<comment type="caution">
    <text evidence="2">The sequence shown here is derived from an EMBL/GenBank/DDBJ whole genome shotgun (WGS) entry which is preliminary data.</text>
</comment>
<dbReference type="AlphaFoldDB" id="A0A2G8SG73"/>
<evidence type="ECO:0000313" key="2">
    <source>
        <dbReference type="EMBL" id="PIL32774.1"/>
    </source>
</evidence>
<feature type="region of interest" description="Disordered" evidence="1">
    <location>
        <begin position="178"/>
        <end position="200"/>
    </location>
</feature>
<evidence type="ECO:0000313" key="3">
    <source>
        <dbReference type="Proteomes" id="UP000230002"/>
    </source>
</evidence>
<dbReference type="Gene3D" id="3.80.10.10">
    <property type="entry name" value="Ribonuclease Inhibitor"/>
    <property type="match status" value="1"/>
</dbReference>
<dbReference type="EMBL" id="AYKW01000009">
    <property type="protein sequence ID" value="PIL32774.1"/>
    <property type="molecule type" value="Genomic_DNA"/>
</dbReference>
<keyword evidence="3" id="KW-1185">Reference proteome</keyword>
<dbReference type="SUPFAM" id="SSF52047">
    <property type="entry name" value="RNI-like"/>
    <property type="match status" value="1"/>
</dbReference>
<evidence type="ECO:0008006" key="4">
    <source>
        <dbReference type="Google" id="ProtNLM"/>
    </source>
</evidence>
<dbReference type="Proteomes" id="UP000230002">
    <property type="component" value="Unassembled WGS sequence"/>
</dbReference>
<gene>
    <name evidence="2" type="ORF">GSI_04891</name>
</gene>
<accession>A0A2G8SG73</accession>
<sequence length="215" mass="23901">MASFQSLRKLDITEDLIIDTTIHGAIGQFQDLRVLSICVRNDCSHLQGCLQALAELNIGGHIQSFLTATSPPHLQSLSLRFVHDPDPRTETLLQCISAIPTAVPTTLSALTLESELAFNPPIASVPDLIHPMLVFRALSDFMLKFRLLPSINDADILTMLTAWPTLTTLRIAHDHTFRHPTSPLAPSRSSPPPPSLSRPRHRRSLTYTYFSPRHC</sequence>
<name>A0A2G8SG73_9APHY</name>
<dbReference type="InterPro" id="IPR032675">
    <property type="entry name" value="LRR_dom_sf"/>
</dbReference>